<name>A0A4Z2ETH4_9TELE</name>
<evidence type="ECO:0000256" key="1">
    <source>
        <dbReference type="SAM" id="MobiDB-lite"/>
    </source>
</evidence>
<feature type="region of interest" description="Disordered" evidence="1">
    <location>
        <begin position="1"/>
        <end position="75"/>
    </location>
</feature>
<feature type="compositionally biased region" description="Basic and acidic residues" evidence="1">
    <location>
        <begin position="37"/>
        <end position="57"/>
    </location>
</feature>
<organism evidence="2 3">
    <name type="scientific">Liparis tanakae</name>
    <name type="common">Tanaka's snailfish</name>
    <dbReference type="NCBI Taxonomy" id="230148"/>
    <lineage>
        <taxon>Eukaryota</taxon>
        <taxon>Metazoa</taxon>
        <taxon>Chordata</taxon>
        <taxon>Craniata</taxon>
        <taxon>Vertebrata</taxon>
        <taxon>Euteleostomi</taxon>
        <taxon>Actinopterygii</taxon>
        <taxon>Neopterygii</taxon>
        <taxon>Teleostei</taxon>
        <taxon>Neoteleostei</taxon>
        <taxon>Acanthomorphata</taxon>
        <taxon>Eupercaria</taxon>
        <taxon>Perciformes</taxon>
        <taxon>Cottioidei</taxon>
        <taxon>Cottales</taxon>
        <taxon>Liparidae</taxon>
        <taxon>Liparis</taxon>
    </lineage>
</organism>
<keyword evidence="3" id="KW-1185">Reference proteome</keyword>
<protein>
    <submittedName>
        <fullName evidence="2">Uncharacterized protein</fullName>
    </submittedName>
</protein>
<dbReference type="AlphaFoldDB" id="A0A4Z2ETH4"/>
<dbReference type="Proteomes" id="UP000314294">
    <property type="component" value="Unassembled WGS sequence"/>
</dbReference>
<feature type="compositionally biased region" description="Acidic residues" evidence="1">
    <location>
        <begin position="16"/>
        <end position="26"/>
    </location>
</feature>
<gene>
    <name evidence="2" type="ORF">EYF80_057971</name>
</gene>
<comment type="caution">
    <text evidence="2">The sequence shown here is derived from an EMBL/GenBank/DDBJ whole genome shotgun (WGS) entry which is preliminary data.</text>
</comment>
<evidence type="ECO:0000313" key="2">
    <source>
        <dbReference type="EMBL" id="TNN31871.1"/>
    </source>
</evidence>
<proteinExistence type="predicted"/>
<accession>A0A4Z2ETH4</accession>
<reference evidence="2 3" key="1">
    <citation type="submission" date="2019-03" db="EMBL/GenBank/DDBJ databases">
        <title>First draft genome of Liparis tanakae, snailfish: a comprehensive survey of snailfish specific genes.</title>
        <authorList>
            <person name="Kim W."/>
            <person name="Song I."/>
            <person name="Jeong J.-H."/>
            <person name="Kim D."/>
            <person name="Kim S."/>
            <person name="Ryu S."/>
            <person name="Song J.Y."/>
            <person name="Lee S.K."/>
        </authorList>
    </citation>
    <scope>NUCLEOTIDE SEQUENCE [LARGE SCALE GENOMIC DNA]</scope>
    <source>
        <tissue evidence="2">Muscle</tissue>
    </source>
</reference>
<evidence type="ECO:0000313" key="3">
    <source>
        <dbReference type="Proteomes" id="UP000314294"/>
    </source>
</evidence>
<dbReference type="EMBL" id="SRLO01003094">
    <property type="protein sequence ID" value="TNN31871.1"/>
    <property type="molecule type" value="Genomic_DNA"/>
</dbReference>
<sequence length="75" mass="8129">MAAAAATLGRRKEAAEEQEEEEEEEAAAGPSIVRVPSNKEGERRDERVLNRTPEHARPAAPGGVTFTYRAGRPSI</sequence>